<dbReference type="InterPro" id="IPR046938">
    <property type="entry name" value="DNA_clamp_sf"/>
</dbReference>
<dbReference type="PANTHER" id="PTHR30478">
    <property type="entry name" value="DNA POLYMERASE III SUBUNIT BETA"/>
    <property type="match status" value="1"/>
</dbReference>
<evidence type="ECO:0000313" key="14">
    <source>
        <dbReference type="EMBL" id="RJP60946.1"/>
    </source>
</evidence>
<comment type="caution">
    <text evidence="14">The sequence shown here is derived from an EMBL/GenBank/DDBJ whole genome shotgun (WGS) entry which is preliminary data.</text>
</comment>
<dbReference type="Pfam" id="PF02768">
    <property type="entry name" value="DNA_pol3_beta_3"/>
    <property type="match status" value="1"/>
</dbReference>
<comment type="subcellular location">
    <subcellularLocation>
        <location evidence="1 10">Cytoplasm</location>
    </subcellularLocation>
</comment>
<dbReference type="Gene3D" id="3.70.10.10">
    <property type="match status" value="1"/>
</dbReference>
<keyword evidence="9" id="KW-0238">DNA-binding</keyword>
<dbReference type="Proteomes" id="UP000266426">
    <property type="component" value="Unassembled WGS sequence"/>
</dbReference>
<name>A0A3A4R928_9BACT</name>
<organism evidence="14 15">
    <name type="scientific">Candidatus Auribacter fodinae</name>
    <dbReference type="NCBI Taxonomy" id="2093366"/>
    <lineage>
        <taxon>Bacteria</taxon>
        <taxon>Pseudomonadati</taxon>
        <taxon>Candidatus Auribacterota</taxon>
        <taxon>Candidatus Auribacteria</taxon>
        <taxon>Candidatus Auribacterales</taxon>
        <taxon>Candidatus Auribacteraceae</taxon>
        <taxon>Candidatus Auribacter</taxon>
    </lineage>
</organism>
<dbReference type="EMBL" id="QZJZ01000019">
    <property type="protein sequence ID" value="RJP60946.1"/>
    <property type="molecule type" value="Genomic_DNA"/>
</dbReference>
<dbReference type="GO" id="GO:0003887">
    <property type="term" value="F:DNA-directed DNA polymerase activity"/>
    <property type="evidence" value="ECO:0007669"/>
    <property type="project" value="UniProtKB-UniRule"/>
</dbReference>
<dbReference type="GO" id="GO:0008408">
    <property type="term" value="F:3'-5' exonuclease activity"/>
    <property type="evidence" value="ECO:0007669"/>
    <property type="project" value="InterPro"/>
</dbReference>
<evidence type="ECO:0000256" key="3">
    <source>
        <dbReference type="ARBA" id="ARBA00021035"/>
    </source>
</evidence>
<comment type="function">
    <text evidence="10">Confers DNA tethering and processivity to DNA polymerases and other proteins. Acts as a clamp, forming a ring around DNA (a reaction catalyzed by the clamp-loading complex) which diffuses in an ATP-independent manner freely and bidirectionally along dsDNA. Initially characterized for its ability to contact the catalytic subunit of DNA polymerase III (Pol III), a complex, multichain enzyme responsible for most of the replicative synthesis in bacteria; Pol III exhibits 3'-5' exonuclease proofreading activity. The beta chain is required for initiation of replication as well as for processivity of DNA replication.</text>
</comment>
<comment type="similarity">
    <text evidence="2 10">Belongs to the beta sliding clamp family.</text>
</comment>
<dbReference type="GO" id="GO:0003677">
    <property type="term" value="F:DNA binding"/>
    <property type="evidence" value="ECO:0007669"/>
    <property type="project" value="UniProtKB-UniRule"/>
</dbReference>
<feature type="domain" description="DNA polymerase III beta sliding clamp central" evidence="12">
    <location>
        <begin position="130"/>
        <end position="243"/>
    </location>
</feature>
<dbReference type="Pfam" id="PF00712">
    <property type="entry name" value="DNA_pol3_beta"/>
    <property type="match status" value="1"/>
</dbReference>
<dbReference type="InterPro" id="IPR001001">
    <property type="entry name" value="DNA_polIII_beta"/>
</dbReference>
<dbReference type="NCBIfam" id="TIGR00663">
    <property type="entry name" value="dnan"/>
    <property type="match status" value="1"/>
</dbReference>
<keyword evidence="8 10" id="KW-0239">DNA-directed DNA polymerase</keyword>
<evidence type="ECO:0000256" key="10">
    <source>
        <dbReference type="PIRNR" id="PIRNR000804"/>
    </source>
</evidence>
<dbReference type="SUPFAM" id="SSF55979">
    <property type="entry name" value="DNA clamp"/>
    <property type="match status" value="3"/>
</dbReference>
<comment type="subunit">
    <text evidence="10">Forms a ring-shaped head-to-tail homodimer around DNA.</text>
</comment>
<evidence type="ECO:0000256" key="9">
    <source>
        <dbReference type="ARBA" id="ARBA00023125"/>
    </source>
</evidence>
<dbReference type="InterPro" id="IPR022635">
    <property type="entry name" value="DNA_polIII_beta_C"/>
</dbReference>
<evidence type="ECO:0000256" key="8">
    <source>
        <dbReference type="ARBA" id="ARBA00022932"/>
    </source>
</evidence>
<dbReference type="GO" id="GO:0005737">
    <property type="term" value="C:cytoplasm"/>
    <property type="evidence" value="ECO:0007669"/>
    <property type="project" value="UniProtKB-SubCell"/>
</dbReference>
<evidence type="ECO:0000259" key="12">
    <source>
        <dbReference type="Pfam" id="PF02767"/>
    </source>
</evidence>
<evidence type="ECO:0000259" key="13">
    <source>
        <dbReference type="Pfam" id="PF02768"/>
    </source>
</evidence>
<protein>
    <recommendedName>
        <fullName evidence="3 10">Beta sliding clamp</fullName>
    </recommendedName>
</protein>
<evidence type="ECO:0000256" key="4">
    <source>
        <dbReference type="ARBA" id="ARBA00022490"/>
    </source>
</evidence>
<dbReference type="PANTHER" id="PTHR30478:SF0">
    <property type="entry name" value="BETA SLIDING CLAMP"/>
    <property type="match status" value="1"/>
</dbReference>
<dbReference type="SMART" id="SM00480">
    <property type="entry name" value="POL3Bc"/>
    <property type="match status" value="1"/>
</dbReference>
<reference evidence="14 15" key="1">
    <citation type="journal article" date="2017" name="ISME J.">
        <title>Energy and carbon metabolisms in a deep terrestrial subsurface fluid microbial community.</title>
        <authorList>
            <person name="Momper L."/>
            <person name="Jungbluth S.P."/>
            <person name="Lee M.D."/>
            <person name="Amend J.P."/>
        </authorList>
    </citation>
    <scope>NUCLEOTIDE SEQUENCE [LARGE SCALE GENOMIC DNA]</scope>
    <source>
        <strain evidence="14">SURF_26</strain>
    </source>
</reference>
<evidence type="ECO:0000256" key="5">
    <source>
        <dbReference type="ARBA" id="ARBA00022679"/>
    </source>
</evidence>
<dbReference type="CDD" id="cd00140">
    <property type="entry name" value="beta_clamp"/>
    <property type="match status" value="1"/>
</dbReference>
<dbReference type="GO" id="GO:0009360">
    <property type="term" value="C:DNA polymerase III complex"/>
    <property type="evidence" value="ECO:0007669"/>
    <property type="project" value="InterPro"/>
</dbReference>
<dbReference type="Gene3D" id="3.10.150.10">
    <property type="entry name" value="DNA Polymerase III, subunit A, domain 2"/>
    <property type="match status" value="1"/>
</dbReference>
<evidence type="ECO:0000313" key="15">
    <source>
        <dbReference type="Proteomes" id="UP000266426"/>
    </source>
</evidence>
<keyword evidence="6 10" id="KW-0548">Nucleotidyltransferase</keyword>
<feature type="domain" description="DNA polymerase III beta sliding clamp N-terminal" evidence="11">
    <location>
        <begin position="1"/>
        <end position="120"/>
    </location>
</feature>
<accession>A0A3A4R928</accession>
<proteinExistence type="inferred from homology"/>
<gene>
    <name evidence="14" type="primary">dnaN</name>
    <name evidence="14" type="ORF">C4541_03100</name>
</gene>
<feature type="domain" description="DNA polymerase III beta sliding clamp C-terminal" evidence="13">
    <location>
        <begin position="246"/>
        <end position="362"/>
    </location>
</feature>
<keyword evidence="7 10" id="KW-0235">DNA replication</keyword>
<evidence type="ECO:0000256" key="2">
    <source>
        <dbReference type="ARBA" id="ARBA00010752"/>
    </source>
</evidence>
<dbReference type="InterPro" id="IPR022634">
    <property type="entry name" value="DNA_polIII_beta_N"/>
</dbReference>
<evidence type="ECO:0000256" key="6">
    <source>
        <dbReference type="ARBA" id="ARBA00022695"/>
    </source>
</evidence>
<dbReference type="InterPro" id="IPR022637">
    <property type="entry name" value="DNA_polIII_beta_cen"/>
</dbReference>
<dbReference type="Pfam" id="PF02767">
    <property type="entry name" value="DNA_pol3_beta_2"/>
    <property type="match status" value="1"/>
</dbReference>
<dbReference type="AlphaFoldDB" id="A0A3A4R928"/>
<evidence type="ECO:0000259" key="11">
    <source>
        <dbReference type="Pfam" id="PF00712"/>
    </source>
</evidence>
<evidence type="ECO:0000256" key="7">
    <source>
        <dbReference type="ARBA" id="ARBA00022705"/>
    </source>
</evidence>
<keyword evidence="5 10" id="KW-0808">Transferase</keyword>
<dbReference type="PIRSF" id="PIRSF000804">
    <property type="entry name" value="DNA_pol_III_b"/>
    <property type="match status" value="1"/>
</dbReference>
<keyword evidence="4 10" id="KW-0963">Cytoplasm</keyword>
<sequence length="365" mass="40787">MHFICERSVLNEALHILQNVVGTNTTLPILSNILVEVSDKKELTLTATNLEVGIQFKLDVEVKDQGTCTLPGRKLFEMTKEMAGEKIEIEVSSDYIGIIKSGNAVFRLMGLSSDEYPRLPRLDKVHTAKLTASVLRDLLKKTAYAISSDEARYVLNGVYFIVAKGDVVVVATDGRRLAMVKKKTEIDPNLDAGIILPAKTVNELMRILHGDIEVEILFSETQVGFKLANMLMISRLIEGKFPNYDQVIPKKTKESVVIQKEEFQNIIRRVSLINTGKSNLVKFRFNDGSLTLTASNPDVGEAKDDMSIEYKGDDFVIAFNPVYLLDALKILDDEQINFEFSESTAPGVLKSGDDFTYVIMPMKLR</sequence>
<dbReference type="GO" id="GO:0006271">
    <property type="term" value="P:DNA strand elongation involved in DNA replication"/>
    <property type="evidence" value="ECO:0007669"/>
    <property type="project" value="TreeGrafter"/>
</dbReference>
<evidence type="ECO:0000256" key="1">
    <source>
        <dbReference type="ARBA" id="ARBA00004496"/>
    </source>
</evidence>